<organism evidence="2 3">
    <name type="scientific">Austropuccinia psidii MF-1</name>
    <dbReference type="NCBI Taxonomy" id="1389203"/>
    <lineage>
        <taxon>Eukaryota</taxon>
        <taxon>Fungi</taxon>
        <taxon>Dikarya</taxon>
        <taxon>Basidiomycota</taxon>
        <taxon>Pucciniomycotina</taxon>
        <taxon>Pucciniomycetes</taxon>
        <taxon>Pucciniales</taxon>
        <taxon>Sphaerophragmiaceae</taxon>
        <taxon>Austropuccinia</taxon>
    </lineage>
</organism>
<comment type="caution">
    <text evidence="2">The sequence shown here is derived from an EMBL/GenBank/DDBJ whole genome shotgun (WGS) entry which is preliminary data.</text>
</comment>
<evidence type="ECO:0008006" key="4">
    <source>
        <dbReference type="Google" id="ProtNLM"/>
    </source>
</evidence>
<name>A0A9Q3GWX9_9BASI</name>
<feature type="compositionally biased region" description="Basic residues" evidence="1">
    <location>
        <begin position="374"/>
        <end position="384"/>
    </location>
</feature>
<feature type="compositionally biased region" description="Acidic residues" evidence="1">
    <location>
        <begin position="389"/>
        <end position="407"/>
    </location>
</feature>
<feature type="compositionally biased region" description="Polar residues" evidence="1">
    <location>
        <begin position="414"/>
        <end position="441"/>
    </location>
</feature>
<feature type="region of interest" description="Disordered" evidence="1">
    <location>
        <begin position="374"/>
        <end position="441"/>
    </location>
</feature>
<evidence type="ECO:0000313" key="3">
    <source>
        <dbReference type="Proteomes" id="UP000765509"/>
    </source>
</evidence>
<sequence>MEICTCKKCCNYQCTQPSGSVVQGRLISSRNKRKHFLNQYLHASLELANETSKESSSTSMESNTQASNASECSVSDDDPFNLNVADNLTNQGTAPWLVPKSNVHQLSRINVPKCKYHVHQIRTWLQWLLDIESIEQEIEDWKNELSCKPHINDIQHSQAWKKLHWSTPLNNDDNPLCLVFSLFINWFNPRGNKQAGKQWSMGVISLTCLNLPPSLRNNPVYSLVFCIIPGPDSPNTTIISHILKPFVDELLDLQHGIMIPPFQKEEGRLIFVQILPLVGDVVAVHKTAGFVSHSVKQFCPWCNSKLQNLHNLQIGSARSGIKILESPKKWKNAKTMTQQEEIHRTTEWLEGVSAEHFQNWWGFQDERKERKRLKHERVKRRKRIKINDEGDSNDPESLTEESPESGDIELGQGVSDSQSQRNTYPVNQDSKPVHHNNNGSK</sequence>
<reference evidence="2" key="1">
    <citation type="submission" date="2021-03" db="EMBL/GenBank/DDBJ databases">
        <title>Draft genome sequence of rust myrtle Austropuccinia psidii MF-1, a brazilian biotype.</title>
        <authorList>
            <person name="Quecine M.C."/>
            <person name="Pachon D.M.R."/>
            <person name="Bonatelli M.L."/>
            <person name="Correr F.H."/>
            <person name="Franceschini L.M."/>
            <person name="Leite T.F."/>
            <person name="Margarido G.R.A."/>
            <person name="Almeida C.A."/>
            <person name="Ferrarezi J.A."/>
            <person name="Labate C.A."/>
        </authorList>
    </citation>
    <scope>NUCLEOTIDE SEQUENCE</scope>
    <source>
        <strain evidence="2">MF-1</strain>
    </source>
</reference>
<dbReference type="InterPro" id="IPR004242">
    <property type="entry name" value="Transposase_21"/>
</dbReference>
<feature type="region of interest" description="Disordered" evidence="1">
    <location>
        <begin position="52"/>
        <end position="75"/>
    </location>
</feature>
<gene>
    <name evidence="2" type="ORF">O181_023038</name>
</gene>
<evidence type="ECO:0000313" key="2">
    <source>
        <dbReference type="EMBL" id="MBW0483323.1"/>
    </source>
</evidence>
<dbReference type="EMBL" id="AVOT02007180">
    <property type="protein sequence ID" value="MBW0483323.1"/>
    <property type="molecule type" value="Genomic_DNA"/>
</dbReference>
<dbReference type="OrthoDB" id="2507701at2759"/>
<dbReference type="AlphaFoldDB" id="A0A9Q3GWX9"/>
<dbReference type="Proteomes" id="UP000765509">
    <property type="component" value="Unassembled WGS sequence"/>
</dbReference>
<dbReference type="Pfam" id="PF02992">
    <property type="entry name" value="Transposase_21"/>
    <property type="match status" value="1"/>
</dbReference>
<evidence type="ECO:0000256" key="1">
    <source>
        <dbReference type="SAM" id="MobiDB-lite"/>
    </source>
</evidence>
<keyword evidence="3" id="KW-1185">Reference proteome</keyword>
<feature type="compositionally biased region" description="Low complexity" evidence="1">
    <location>
        <begin position="54"/>
        <end position="67"/>
    </location>
</feature>
<proteinExistence type="predicted"/>
<accession>A0A9Q3GWX9</accession>
<protein>
    <recommendedName>
        <fullName evidence="4">Transposase domain-containing protein</fullName>
    </recommendedName>
</protein>